<proteinExistence type="predicted"/>
<gene>
    <name evidence="1" type="ORF">NEICINOT_03598</name>
</gene>
<comment type="caution">
    <text evidence="1">The sequence shown here is derived from an EMBL/GenBank/DDBJ whole genome shotgun (WGS) entry which is preliminary data.</text>
</comment>
<dbReference type="STRING" id="546262.NEICINOT_03598"/>
<name>D0W1S2_NEICI</name>
<evidence type="ECO:0000313" key="2">
    <source>
        <dbReference type="Proteomes" id="UP000003294"/>
    </source>
</evidence>
<protein>
    <submittedName>
        <fullName evidence="1">Uncharacterized protein</fullName>
    </submittedName>
</protein>
<sequence length="72" mass="8748">MMAKVIIPNTANWFKNTKLKDGLYRLSDGMNLLKVFRYMDCNCKTMRYIFVKVFDYSYQLYFCTKYDLCQKL</sequence>
<organism evidence="1 2">
    <name type="scientific">Neisseria cinerea ATCC 14685</name>
    <dbReference type="NCBI Taxonomy" id="546262"/>
    <lineage>
        <taxon>Bacteria</taxon>
        <taxon>Pseudomonadati</taxon>
        <taxon>Pseudomonadota</taxon>
        <taxon>Betaproteobacteria</taxon>
        <taxon>Neisseriales</taxon>
        <taxon>Neisseriaceae</taxon>
        <taxon>Neisseria</taxon>
    </lineage>
</organism>
<dbReference type="AlphaFoldDB" id="D0W1S2"/>
<evidence type="ECO:0000313" key="1">
    <source>
        <dbReference type="EMBL" id="EEZ72198.1"/>
    </source>
</evidence>
<dbReference type="Proteomes" id="UP000003294">
    <property type="component" value="Unassembled WGS sequence"/>
</dbReference>
<accession>D0W1S2</accession>
<reference evidence="1 2" key="1">
    <citation type="submission" date="2009-10" db="EMBL/GenBank/DDBJ databases">
        <authorList>
            <person name="Weinstock G."/>
            <person name="Sodergren E."/>
            <person name="Clifton S."/>
            <person name="Fulton L."/>
            <person name="Fulton B."/>
            <person name="Courtney L."/>
            <person name="Fronick C."/>
            <person name="Harrison M."/>
            <person name="Strong C."/>
            <person name="Farmer C."/>
            <person name="Delahaunty K."/>
            <person name="Markovic C."/>
            <person name="Hall O."/>
            <person name="Minx P."/>
            <person name="Tomlinson C."/>
            <person name="Mitreva M."/>
            <person name="Nelson J."/>
            <person name="Hou S."/>
            <person name="Wollam A."/>
            <person name="Pepin K.H."/>
            <person name="Johnson M."/>
            <person name="Bhonagiri V."/>
            <person name="Nash W.E."/>
            <person name="Warren W."/>
            <person name="Chinwalla A."/>
            <person name="Mardis E.R."/>
            <person name="Wilson R.K."/>
        </authorList>
    </citation>
    <scope>NUCLEOTIDE SEQUENCE [LARGE SCALE GENOMIC DNA]</scope>
    <source>
        <strain evidence="1 2">ATCC 14685</strain>
    </source>
</reference>
<dbReference type="EMBL" id="ACDY02000003">
    <property type="protein sequence ID" value="EEZ72198.1"/>
    <property type="molecule type" value="Genomic_DNA"/>
</dbReference>